<dbReference type="Gene3D" id="2.60.120.1440">
    <property type="match status" value="1"/>
</dbReference>
<dbReference type="Pfam" id="PF04773">
    <property type="entry name" value="FecR"/>
    <property type="match status" value="1"/>
</dbReference>
<dbReference type="KEGG" id="bfz:BAU07_11810"/>
<reference evidence="3 4" key="1">
    <citation type="submission" date="2016-06" db="EMBL/GenBank/DDBJ databases">
        <title>Complete genome sequences of Bordetella bronchialis and Bordetella flabilis.</title>
        <authorList>
            <person name="LiPuma J.J."/>
            <person name="Spilker T."/>
        </authorList>
    </citation>
    <scope>NUCLEOTIDE SEQUENCE [LARGE SCALE GENOMIC DNA]</scope>
    <source>
        <strain evidence="3 4">AU10664</strain>
    </source>
</reference>
<evidence type="ECO:0000259" key="1">
    <source>
        <dbReference type="Pfam" id="PF04773"/>
    </source>
</evidence>
<dbReference type="Proteomes" id="UP000091926">
    <property type="component" value="Chromosome"/>
</dbReference>
<evidence type="ECO:0000259" key="2">
    <source>
        <dbReference type="Pfam" id="PF16220"/>
    </source>
</evidence>
<dbReference type="STRING" id="463014.BAU07_11810"/>
<dbReference type="InterPro" id="IPR012373">
    <property type="entry name" value="Ferrdict_sens_TM"/>
</dbReference>
<gene>
    <name evidence="3" type="ORF">BAU07_11810</name>
</gene>
<sequence length="329" mass="35359">MDAAAASPAGPPSLERGVARAAARWLLRLSSPSATDADVRACARWRASRAEHEQAWQRAQRINERFARVPAALGMAALDRPESRPRRTVLKALVALVAGGAGAWAAGQGRAREWIADYRSGVGEYRRVALDDGSVLELNTSTAVDVRFDARMRLLRLYGGEIAVHAVRDATAAGRPLLVSTRHGEIETEAADFDVRDGDARCQVQVRAGEVRIRCAGLPGKAVVVKAGQQGDFTASALPEAAPADSRVDGWTRGILYADRMPLADFAHELGRYRRGVLRCDPAVAGLRISGIFQLRDTDAALAALPATLPVRVRYLTPYWVGIGPAARA</sequence>
<dbReference type="EMBL" id="CP016172">
    <property type="protein sequence ID" value="ANN80417.1"/>
    <property type="molecule type" value="Genomic_DNA"/>
</dbReference>
<feature type="domain" description="FecR N-terminal" evidence="2">
    <location>
        <begin position="20"/>
        <end position="61"/>
    </location>
</feature>
<keyword evidence="4" id="KW-1185">Reference proteome</keyword>
<evidence type="ECO:0000313" key="3">
    <source>
        <dbReference type="EMBL" id="ANN80417.1"/>
    </source>
</evidence>
<organism evidence="3 4">
    <name type="scientific">Bordetella flabilis</name>
    <dbReference type="NCBI Taxonomy" id="463014"/>
    <lineage>
        <taxon>Bacteria</taxon>
        <taxon>Pseudomonadati</taxon>
        <taxon>Pseudomonadota</taxon>
        <taxon>Betaproteobacteria</taxon>
        <taxon>Burkholderiales</taxon>
        <taxon>Alcaligenaceae</taxon>
        <taxon>Bordetella</taxon>
    </lineage>
</organism>
<dbReference type="InterPro" id="IPR006860">
    <property type="entry name" value="FecR"/>
</dbReference>
<dbReference type="GO" id="GO:0016989">
    <property type="term" value="F:sigma factor antagonist activity"/>
    <property type="evidence" value="ECO:0007669"/>
    <property type="project" value="TreeGrafter"/>
</dbReference>
<dbReference type="PANTHER" id="PTHR30273">
    <property type="entry name" value="PERIPLASMIC SIGNAL SENSOR AND SIGMA FACTOR ACTIVATOR FECR-RELATED"/>
    <property type="match status" value="1"/>
</dbReference>
<evidence type="ECO:0000313" key="4">
    <source>
        <dbReference type="Proteomes" id="UP000091926"/>
    </source>
</evidence>
<protein>
    <submittedName>
        <fullName evidence="3">Fe2+-dicitrate sensor, membrane component</fullName>
    </submittedName>
</protein>
<dbReference type="InterPro" id="IPR032623">
    <property type="entry name" value="FecR_N"/>
</dbReference>
<dbReference type="OrthoDB" id="1100567at2"/>
<dbReference type="AlphaFoldDB" id="A0A193GJZ6"/>
<dbReference type="PANTHER" id="PTHR30273:SF2">
    <property type="entry name" value="PROTEIN FECR"/>
    <property type="match status" value="1"/>
</dbReference>
<proteinExistence type="predicted"/>
<dbReference type="PIRSF" id="PIRSF018266">
    <property type="entry name" value="FecR"/>
    <property type="match status" value="1"/>
</dbReference>
<dbReference type="Pfam" id="PF16220">
    <property type="entry name" value="DUF4880"/>
    <property type="match status" value="1"/>
</dbReference>
<name>A0A193GJZ6_9BORD</name>
<accession>A0A193GJZ6</accession>
<feature type="domain" description="FecR protein" evidence="1">
    <location>
        <begin position="117"/>
        <end position="212"/>
    </location>
</feature>